<dbReference type="GO" id="GO:0035825">
    <property type="term" value="P:homologous recombination"/>
    <property type="evidence" value="ECO:0007669"/>
    <property type="project" value="UniProtKB-ARBA"/>
</dbReference>
<feature type="compositionally biased region" description="Basic and acidic residues" evidence="8">
    <location>
        <begin position="586"/>
        <end position="595"/>
    </location>
</feature>
<evidence type="ECO:0000256" key="4">
    <source>
        <dbReference type="ARBA" id="ARBA00022776"/>
    </source>
</evidence>
<evidence type="ECO:0000256" key="1">
    <source>
        <dbReference type="ARBA" id="ARBA00004123"/>
    </source>
</evidence>
<dbReference type="SUPFAM" id="SSF63748">
    <property type="entry name" value="Tudor/PWWP/MBT"/>
    <property type="match status" value="1"/>
</dbReference>
<dbReference type="Gene3D" id="2.30.30.140">
    <property type="match status" value="1"/>
</dbReference>
<comment type="caution">
    <text evidence="9">The sequence shown here is derived from an EMBL/GenBank/DDBJ whole genome shotgun (WGS) entry which is preliminary data.</text>
</comment>
<evidence type="ECO:0000313" key="9">
    <source>
        <dbReference type="EMBL" id="KAK9054632.1"/>
    </source>
</evidence>
<reference evidence="9 10" key="1">
    <citation type="submission" date="2024-04" db="EMBL/GenBank/DDBJ databases">
        <title>The reference genome of an endangered Asteraceae, Deinandra increscens subsp. villosa, native to the Central Coast of California.</title>
        <authorList>
            <person name="Guilliams M."/>
            <person name="Hasenstab-Lehman K."/>
            <person name="Meyer R."/>
            <person name="Mcevoy S."/>
        </authorList>
    </citation>
    <scope>NUCLEOTIDE SEQUENCE [LARGE SCALE GENOMIC DNA]</scope>
    <source>
        <tissue evidence="9">Leaf</tissue>
    </source>
</reference>
<dbReference type="InterPro" id="IPR016024">
    <property type="entry name" value="ARM-type_fold"/>
</dbReference>
<keyword evidence="3" id="KW-0227">DNA damage</keyword>
<keyword evidence="7" id="KW-0131">Cell cycle</keyword>
<dbReference type="Pfam" id="PF20168">
    <property type="entry name" value="PDS5"/>
    <property type="match status" value="1"/>
</dbReference>
<evidence type="ECO:0000256" key="2">
    <source>
        <dbReference type="ARBA" id="ARBA00022618"/>
    </source>
</evidence>
<evidence type="ECO:0000256" key="5">
    <source>
        <dbReference type="ARBA" id="ARBA00023204"/>
    </source>
</evidence>
<keyword evidence="2" id="KW-0132">Cell division</keyword>
<evidence type="ECO:0000313" key="10">
    <source>
        <dbReference type="Proteomes" id="UP001408789"/>
    </source>
</evidence>
<dbReference type="InterPro" id="IPR039776">
    <property type="entry name" value="Pds5"/>
</dbReference>
<organism evidence="9 10">
    <name type="scientific">Deinandra increscens subsp. villosa</name>
    <dbReference type="NCBI Taxonomy" id="3103831"/>
    <lineage>
        <taxon>Eukaryota</taxon>
        <taxon>Viridiplantae</taxon>
        <taxon>Streptophyta</taxon>
        <taxon>Embryophyta</taxon>
        <taxon>Tracheophyta</taxon>
        <taxon>Spermatophyta</taxon>
        <taxon>Magnoliopsida</taxon>
        <taxon>eudicotyledons</taxon>
        <taxon>Gunneridae</taxon>
        <taxon>Pentapetalae</taxon>
        <taxon>asterids</taxon>
        <taxon>campanulids</taxon>
        <taxon>Asterales</taxon>
        <taxon>Asteraceae</taxon>
        <taxon>Asteroideae</taxon>
        <taxon>Heliantheae alliance</taxon>
        <taxon>Madieae</taxon>
        <taxon>Madiinae</taxon>
        <taxon>Deinandra</taxon>
    </lineage>
</organism>
<keyword evidence="5" id="KW-0234">DNA repair</keyword>
<dbReference type="GO" id="GO:0005634">
    <property type="term" value="C:nucleus"/>
    <property type="evidence" value="ECO:0007669"/>
    <property type="project" value="UniProtKB-SubCell"/>
</dbReference>
<feature type="region of interest" description="Disordered" evidence="8">
    <location>
        <begin position="371"/>
        <end position="403"/>
    </location>
</feature>
<dbReference type="AlphaFoldDB" id="A0AAP0CI88"/>
<feature type="compositionally biased region" description="Polar residues" evidence="8">
    <location>
        <begin position="317"/>
        <end position="332"/>
    </location>
</feature>
<dbReference type="GO" id="GO:0000785">
    <property type="term" value="C:chromatin"/>
    <property type="evidence" value="ECO:0007669"/>
    <property type="project" value="TreeGrafter"/>
</dbReference>
<dbReference type="PANTHER" id="PTHR12663:SF69">
    <property type="entry name" value="SISTER CHROMATID COHESION PROTEIN PDS5 HOMOLOG E"/>
    <property type="match status" value="1"/>
</dbReference>
<accession>A0AAP0CI88</accession>
<evidence type="ECO:0000256" key="6">
    <source>
        <dbReference type="ARBA" id="ARBA00023242"/>
    </source>
</evidence>
<proteinExistence type="predicted"/>
<feature type="region of interest" description="Disordered" evidence="8">
    <location>
        <begin position="485"/>
        <end position="537"/>
    </location>
</feature>
<dbReference type="GO" id="GO:0051301">
    <property type="term" value="P:cell division"/>
    <property type="evidence" value="ECO:0007669"/>
    <property type="project" value="UniProtKB-KW"/>
</dbReference>
<protein>
    <submittedName>
        <fullName evidence="9">Uncharacterized protein</fullName>
    </submittedName>
</protein>
<dbReference type="SUPFAM" id="SSF48371">
    <property type="entry name" value="ARM repeat"/>
    <property type="match status" value="1"/>
</dbReference>
<evidence type="ECO:0000256" key="7">
    <source>
        <dbReference type="ARBA" id="ARBA00023306"/>
    </source>
</evidence>
<evidence type="ECO:0000256" key="8">
    <source>
        <dbReference type="SAM" id="MobiDB-lite"/>
    </source>
</evidence>
<feature type="region of interest" description="Disordered" evidence="8">
    <location>
        <begin position="571"/>
        <end position="605"/>
    </location>
</feature>
<dbReference type="GO" id="GO:0006281">
    <property type="term" value="P:DNA repair"/>
    <property type="evidence" value="ECO:0007669"/>
    <property type="project" value="UniProtKB-KW"/>
</dbReference>
<dbReference type="PANTHER" id="PTHR12663">
    <property type="entry name" value="ANDROGEN INDUCED INHIBITOR OF PROLIFERATION AS3 / PDS5-RELATED"/>
    <property type="match status" value="1"/>
</dbReference>
<keyword evidence="10" id="KW-1185">Reference proteome</keyword>
<feature type="region of interest" description="Disordered" evidence="8">
    <location>
        <begin position="263"/>
        <end position="354"/>
    </location>
</feature>
<feature type="compositionally biased region" description="Polar residues" evidence="8">
    <location>
        <begin position="342"/>
        <end position="354"/>
    </location>
</feature>
<dbReference type="CDD" id="cd20404">
    <property type="entry name" value="Tudor_Agenet_AtEML-like"/>
    <property type="match status" value="1"/>
</dbReference>
<comment type="subcellular location">
    <subcellularLocation>
        <location evidence="1">Nucleus</location>
    </subcellularLocation>
</comment>
<dbReference type="EMBL" id="JBCNJP010000025">
    <property type="protein sequence ID" value="KAK9054632.1"/>
    <property type="molecule type" value="Genomic_DNA"/>
</dbReference>
<name>A0AAP0CI88_9ASTR</name>
<feature type="compositionally biased region" description="Basic residues" evidence="8">
    <location>
        <begin position="596"/>
        <end position="605"/>
    </location>
</feature>
<keyword evidence="4" id="KW-0498">Mitosis</keyword>
<evidence type="ECO:0000256" key="3">
    <source>
        <dbReference type="ARBA" id="ARBA00022763"/>
    </source>
</evidence>
<dbReference type="Proteomes" id="UP001408789">
    <property type="component" value="Unassembled WGS sequence"/>
</dbReference>
<keyword evidence="6" id="KW-0539">Nucleus</keyword>
<feature type="compositionally biased region" description="Basic residues" evidence="8">
    <location>
        <begin position="503"/>
        <end position="513"/>
    </location>
</feature>
<sequence length="605" mass="68051">MDYVCPVIDLEQRLKEAGEQLAFPPSSTNDLLDLLDRTEELLSFVGQAPSISMQGALVISMGALITDGLIKHSEIDVRVSVASCLCEVARITAPEPPYKDEIMKEIFQLIVLAFGQLSNVTSHNYHKAVHILESVAKVKSCVLMLDLECDALVLEMFEQFLNENRVNHPHTVFMDMETIMTLLIKESDKIATELLSLLISHVKKEDQIVSPPSWKVAEKVLRNCNDTLKSYSGTIMKLINSNPDDYAEVVTLLCQNAHENDHVLTRSTRSNSTRKRELNTLENGGSAKKQKQVDKTPLIGKEPETSKRGRPKKNKDSLNQENGPNLVQYSQNDMRRTRFQGKKQSSTKGNIKNSGSLCNVVIKKEDDILSDNGGAEPLMQQTHNNKIQSRRKPSSNKRSANRSLSELQLTSFFKQDVPKKLGQDLVGHRIKVWWPLDKMYYEGAVSRYNPSDGNHTILYADGDEELLNLHLEKWMLLDEISPDQQQEQAAVLPSPMTTPANRPKQRGRRKLKFSIKQEDNSDSPKSPLPPDSSKITDVICNKNKDKNKNKNNPVSMPVVSRGLILTKKATADMEKNGDPNLNGELEATKLSETSKGKTKIRKYRQ</sequence>
<dbReference type="GO" id="GO:0007064">
    <property type="term" value="P:mitotic sister chromatid cohesion"/>
    <property type="evidence" value="ECO:0007669"/>
    <property type="project" value="InterPro"/>
</dbReference>
<feature type="region of interest" description="Disordered" evidence="8">
    <location>
        <begin position="542"/>
        <end position="561"/>
    </location>
</feature>
<gene>
    <name evidence="9" type="ORF">SSX86_025711</name>
</gene>